<dbReference type="EC" id="2.7.13.3" evidence="2"/>
<dbReference type="SUPFAM" id="SSF55785">
    <property type="entry name" value="PYP-like sensor domain (PAS domain)"/>
    <property type="match status" value="1"/>
</dbReference>
<feature type="domain" description="Histidine kinase" evidence="8">
    <location>
        <begin position="396"/>
        <end position="626"/>
    </location>
</feature>
<dbReference type="InterPro" id="IPR052162">
    <property type="entry name" value="Sensor_kinase/Photoreceptor"/>
</dbReference>
<keyword evidence="7" id="KW-0472">Membrane</keyword>
<evidence type="ECO:0000313" key="10">
    <source>
        <dbReference type="EMBL" id="MBD2705190.1"/>
    </source>
</evidence>
<dbReference type="PANTHER" id="PTHR43304">
    <property type="entry name" value="PHYTOCHROME-LIKE PROTEIN CPH1"/>
    <property type="match status" value="1"/>
</dbReference>
<dbReference type="SMART" id="SM00387">
    <property type="entry name" value="HATPase_c"/>
    <property type="match status" value="1"/>
</dbReference>
<keyword evidence="5" id="KW-0418">Kinase</keyword>
<keyword evidence="11" id="KW-1185">Reference proteome</keyword>
<feature type="coiled-coil region" evidence="6">
    <location>
        <begin position="366"/>
        <end position="393"/>
    </location>
</feature>
<dbReference type="Gene3D" id="3.30.450.20">
    <property type="entry name" value="PAS domain"/>
    <property type="match status" value="1"/>
</dbReference>
<feature type="coiled-coil region" evidence="6">
    <location>
        <begin position="211"/>
        <end position="245"/>
    </location>
</feature>
<dbReference type="Proteomes" id="UP000598820">
    <property type="component" value="Unassembled WGS sequence"/>
</dbReference>
<evidence type="ECO:0000256" key="4">
    <source>
        <dbReference type="ARBA" id="ARBA00022679"/>
    </source>
</evidence>
<dbReference type="CDD" id="cd00130">
    <property type="entry name" value="PAS"/>
    <property type="match status" value="1"/>
</dbReference>
<dbReference type="RefSeq" id="WP_190892386.1">
    <property type="nucleotide sequence ID" value="NZ_JACWZY010000047.1"/>
</dbReference>
<keyword evidence="4" id="KW-0808">Transferase</keyword>
<dbReference type="PROSITE" id="PS50109">
    <property type="entry name" value="HIS_KIN"/>
    <property type="match status" value="1"/>
</dbReference>
<evidence type="ECO:0000256" key="1">
    <source>
        <dbReference type="ARBA" id="ARBA00000085"/>
    </source>
</evidence>
<dbReference type="AlphaFoldDB" id="A0A927GAL3"/>
<dbReference type="Gene3D" id="1.10.287.130">
    <property type="match status" value="1"/>
</dbReference>
<evidence type="ECO:0000259" key="9">
    <source>
        <dbReference type="PROSITE" id="PS50112"/>
    </source>
</evidence>
<keyword evidence="7" id="KW-1133">Transmembrane helix</keyword>
<evidence type="ECO:0000256" key="6">
    <source>
        <dbReference type="SAM" id="Coils"/>
    </source>
</evidence>
<dbReference type="Pfam" id="PF02518">
    <property type="entry name" value="HATPase_c"/>
    <property type="match status" value="1"/>
</dbReference>
<comment type="caution">
    <text evidence="10">The sequence shown here is derived from an EMBL/GenBank/DDBJ whole genome shotgun (WGS) entry which is preliminary data.</text>
</comment>
<dbReference type="CDD" id="cd00082">
    <property type="entry name" value="HisKA"/>
    <property type="match status" value="1"/>
</dbReference>
<dbReference type="EMBL" id="JACWZY010000047">
    <property type="protein sequence ID" value="MBD2705190.1"/>
    <property type="molecule type" value="Genomic_DNA"/>
</dbReference>
<dbReference type="Pfam" id="PF08448">
    <property type="entry name" value="PAS_4"/>
    <property type="match status" value="1"/>
</dbReference>
<proteinExistence type="predicted"/>
<sequence>MSIPLPPALTQKFSSARVLAPFLFTLTCLSVIIYSLYQSQQLRQHHEEWVLQTSTIISMLGLVNTLAVEAETGTRGYLLSGHRSALEPYEVALQELPIHLNTLRPLMASYPEQKQLFAILQQLIRQRVQLSQSLIQLRQKGPNPGLAQREIKEGKPLMDRIRHQISQMTALEKQRLVRRQSSLGEATRQGKWWGRWLVGICLLMVLTAASLAQVLRKSVRHQRRLHQLQEMLVGQLAQQQQLEADLIRQTDQLRTTLDASLNGILSMSALRDEQGEIIDFRMDTANTTVKRMTGRDVDELLGRTLLDIFPGNAQNGFLALYKRVVNTGEAEHSMQYYQDDQGLEGWFEVSAVKQNDDRVVVTFINVTDHQQAKEKAERTLHQLQESNDNLAQFAFVASHDLQAPLRKIQSFGELLLQQHGPILPDSGTQLVNRMLQTGERMSHLIRGLLNYSQLGGSHSPHQRVDLGRLMDGILDDLELIIVEKQALVEVDQLPQVWGDPVQLQQLFSNLVSNALKFTKQGRKPRISIRCQVVAAHTLPGSLLPVSRSHHSYYELSVLDNGIGFEEQYIDRIFKLFERLHGKNSYPGSGIGLAICKQIVMNHEGMLRVESKLDEGASFHIYLPVMNQPDLTLPNWV</sequence>
<dbReference type="FunFam" id="3.30.565.10:FF:000006">
    <property type="entry name" value="Sensor histidine kinase WalK"/>
    <property type="match status" value="1"/>
</dbReference>
<comment type="catalytic activity">
    <reaction evidence="1">
        <text>ATP + protein L-histidine = ADP + protein N-phospho-L-histidine.</text>
        <dbReference type="EC" id="2.7.13.3"/>
    </reaction>
</comment>
<evidence type="ECO:0000256" key="2">
    <source>
        <dbReference type="ARBA" id="ARBA00012438"/>
    </source>
</evidence>
<evidence type="ECO:0000256" key="3">
    <source>
        <dbReference type="ARBA" id="ARBA00022553"/>
    </source>
</evidence>
<keyword evidence="7" id="KW-0812">Transmembrane</keyword>
<protein>
    <recommendedName>
        <fullName evidence="2">histidine kinase</fullName>
        <ecNumber evidence="2">2.7.13.3</ecNumber>
    </recommendedName>
</protein>
<dbReference type="InterPro" id="IPR000014">
    <property type="entry name" value="PAS"/>
</dbReference>
<dbReference type="SMART" id="SM00388">
    <property type="entry name" value="HisKA"/>
    <property type="match status" value="1"/>
</dbReference>
<dbReference type="InterPro" id="IPR004358">
    <property type="entry name" value="Sig_transdc_His_kin-like_C"/>
</dbReference>
<keyword evidence="6" id="KW-0175">Coiled coil</keyword>
<dbReference type="InterPro" id="IPR007891">
    <property type="entry name" value="CHASE3"/>
</dbReference>
<dbReference type="InterPro" id="IPR003661">
    <property type="entry name" value="HisK_dim/P_dom"/>
</dbReference>
<evidence type="ECO:0000259" key="8">
    <source>
        <dbReference type="PROSITE" id="PS50109"/>
    </source>
</evidence>
<accession>A0A927GAL3</accession>
<dbReference type="SUPFAM" id="SSF47384">
    <property type="entry name" value="Homodimeric domain of signal transducing histidine kinase"/>
    <property type="match status" value="1"/>
</dbReference>
<dbReference type="GO" id="GO:0000155">
    <property type="term" value="F:phosphorelay sensor kinase activity"/>
    <property type="evidence" value="ECO:0007669"/>
    <property type="project" value="InterPro"/>
</dbReference>
<evidence type="ECO:0000313" key="11">
    <source>
        <dbReference type="Proteomes" id="UP000598820"/>
    </source>
</evidence>
<dbReference type="Pfam" id="PF05227">
    <property type="entry name" value="CHASE3"/>
    <property type="match status" value="1"/>
</dbReference>
<dbReference type="Gene3D" id="3.30.565.10">
    <property type="entry name" value="Histidine kinase-like ATPase, C-terminal domain"/>
    <property type="match status" value="1"/>
</dbReference>
<gene>
    <name evidence="10" type="ORF">IC229_31500</name>
</gene>
<dbReference type="PROSITE" id="PS50112">
    <property type="entry name" value="PAS"/>
    <property type="match status" value="1"/>
</dbReference>
<feature type="transmembrane region" description="Helical" evidence="7">
    <location>
        <begin position="18"/>
        <end position="37"/>
    </location>
</feature>
<dbReference type="InterPro" id="IPR036890">
    <property type="entry name" value="HATPase_C_sf"/>
</dbReference>
<dbReference type="InterPro" id="IPR003594">
    <property type="entry name" value="HATPase_dom"/>
</dbReference>
<evidence type="ECO:0000256" key="7">
    <source>
        <dbReference type="SAM" id="Phobius"/>
    </source>
</evidence>
<dbReference type="InterPro" id="IPR036097">
    <property type="entry name" value="HisK_dim/P_sf"/>
</dbReference>
<dbReference type="InterPro" id="IPR013656">
    <property type="entry name" value="PAS_4"/>
</dbReference>
<keyword evidence="3" id="KW-0597">Phosphoprotein</keyword>
<dbReference type="InterPro" id="IPR005467">
    <property type="entry name" value="His_kinase_dom"/>
</dbReference>
<dbReference type="CDD" id="cd19410">
    <property type="entry name" value="HK9-like_sensor"/>
    <property type="match status" value="1"/>
</dbReference>
<dbReference type="PANTHER" id="PTHR43304:SF1">
    <property type="entry name" value="PAC DOMAIN-CONTAINING PROTEIN"/>
    <property type="match status" value="1"/>
</dbReference>
<feature type="transmembrane region" description="Helical" evidence="7">
    <location>
        <begin position="193"/>
        <end position="215"/>
    </location>
</feature>
<organism evidence="10 11">
    <name type="scientific">Spirosoma profusum</name>
    <dbReference type="NCBI Taxonomy" id="2771354"/>
    <lineage>
        <taxon>Bacteria</taxon>
        <taxon>Pseudomonadati</taxon>
        <taxon>Bacteroidota</taxon>
        <taxon>Cytophagia</taxon>
        <taxon>Cytophagales</taxon>
        <taxon>Cytophagaceae</taxon>
        <taxon>Spirosoma</taxon>
    </lineage>
</organism>
<dbReference type="Pfam" id="PF00512">
    <property type="entry name" value="HisKA"/>
    <property type="match status" value="1"/>
</dbReference>
<reference evidence="10" key="1">
    <citation type="submission" date="2020-09" db="EMBL/GenBank/DDBJ databases">
        <authorList>
            <person name="Kim M.K."/>
        </authorList>
    </citation>
    <scope>NUCLEOTIDE SEQUENCE</scope>
    <source>
        <strain evidence="10">BT702</strain>
    </source>
</reference>
<dbReference type="SUPFAM" id="SSF55874">
    <property type="entry name" value="ATPase domain of HSP90 chaperone/DNA topoisomerase II/histidine kinase"/>
    <property type="match status" value="1"/>
</dbReference>
<dbReference type="PRINTS" id="PR00344">
    <property type="entry name" value="BCTRLSENSOR"/>
</dbReference>
<dbReference type="InterPro" id="IPR035965">
    <property type="entry name" value="PAS-like_dom_sf"/>
</dbReference>
<name>A0A927GAL3_9BACT</name>
<dbReference type="NCBIfam" id="TIGR00229">
    <property type="entry name" value="sensory_box"/>
    <property type="match status" value="1"/>
</dbReference>
<feature type="domain" description="PAS" evidence="9">
    <location>
        <begin position="272"/>
        <end position="328"/>
    </location>
</feature>
<evidence type="ECO:0000256" key="5">
    <source>
        <dbReference type="ARBA" id="ARBA00022777"/>
    </source>
</evidence>